<keyword evidence="2" id="KW-1133">Transmembrane helix</keyword>
<evidence type="ECO:0000313" key="3">
    <source>
        <dbReference type="EMBL" id="GGL16830.1"/>
    </source>
</evidence>
<feature type="transmembrane region" description="Helical" evidence="2">
    <location>
        <begin position="283"/>
        <end position="304"/>
    </location>
</feature>
<feature type="transmembrane region" description="Helical" evidence="2">
    <location>
        <begin position="87"/>
        <end position="109"/>
    </location>
</feature>
<feature type="transmembrane region" description="Helical" evidence="2">
    <location>
        <begin position="121"/>
        <end position="139"/>
    </location>
</feature>
<keyword evidence="2" id="KW-0472">Membrane</keyword>
<dbReference type="EMBL" id="BMMX01000053">
    <property type="protein sequence ID" value="GGL16830.1"/>
    <property type="molecule type" value="Genomic_DNA"/>
</dbReference>
<keyword evidence="4" id="KW-1185">Reference proteome</keyword>
<feature type="transmembrane region" description="Helical" evidence="2">
    <location>
        <begin position="178"/>
        <end position="201"/>
    </location>
</feature>
<sequence>MPLQRYEDRTVDRPPGLIPPPVDVRGVTELRLHGVGGTTPENLLADDAPQLSWGDRIAGFFRTADRNGRHIEAYSWGGLTSRSASRVLWLLLFPFALANVAGWTCAPRVHASRVRFAIHRAVVRWASLGMTLNTLLLVAMTTMDIGAFQCGAQPDCVDHWWLRWLRFGSLAEHPAQRVLIGAVLPLLLIVVLAVLAGRSLIRYERAAPPRRRDDTLRDRAYRSTPARSGAGLADRDFWNGGRSVGDMALIHLGAALAFLAWLLQYTVHGLISRPGHEPHATAVGTAAAVLAVLALAVAAGAVAVPRVTGPVIAAALVGGALALIAAIGYAAAQAAVPEARPPGPLPGMLTAANWTYGLCLAAAIAVLPVHALLGGRRRGGFLMAPFSAMALAFVLLNGVGIGTMLRIADLLGNVPNPGSGFGPRPNPIVVPDTVFAVTPWLTAVPTVILAGFFAVEAVRLWHAGRHRRAAAVAAEYDEVPGPAAPSAWDRSIGMDEQDRLRALRGTSPLARGWDRLWRAVTRPGWACGVARARAMSGMARDVDKLLGVMAITALAVLCFFWIHLGLTGDVPRPWRWLQSISTWLAAAFPVAVLLLMRNGWSRLDSRRHLGVLWDIGTFWPRAYHPLAPPSYTERAVPDLQRRMWYAHDHQGAVVVTAHSQGTVLAAAALLQPDSRPGGEQVGLITFGSPLDKLYGWAFPAYFGPDVLADLRAKTWRWTNFFYPTDYIGGPVHAGDGVDVKLSDPVSTWYVYGQNPPAMGRHSAYWSDRRVWVVVDEAARDIAVPQAIPPERQRMASTEQPEPVTVPPA</sequence>
<evidence type="ECO:0000256" key="2">
    <source>
        <dbReference type="SAM" id="Phobius"/>
    </source>
</evidence>
<dbReference type="InterPro" id="IPR029058">
    <property type="entry name" value="AB_hydrolase_fold"/>
</dbReference>
<feature type="transmembrane region" description="Helical" evidence="2">
    <location>
        <begin position="576"/>
        <end position="596"/>
    </location>
</feature>
<accession>A0A8J3C6N4</accession>
<evidence type="ECO:0000256" key="1">
    <source>
        <dbReference type="SAM" id="MobiDB-lite"/>
    </source>
</evidence>
<feature type="region of interest" description="Disordered" evidence="1">
    <location>
        <begin position="787"/>
        <end position="808"/>
    </location>
</feature>
<reference evidence="3" key="2">
    <citation type="submission" date="2020-09" db="EMBL/GenBank/DDBJ databases">
        <authorList>
            <person name="Sun Q."/>
            <person name="Zhou Y."/>
        </authorList>
    </citation>
    <scope>NUCLEOTIDE SEQUENCE</scope>
    <source>
        <strain evidence="3">CGMCC 4.7299</strain>
    </source>
</reference>
<gene>
    <name evidence="3" type="ORF">GCM10012284_59230</name>
</gene>
<comment type="caution">
    <text evidence="3">The sequence shown here is derived from an EMBL/GenBank/DDBJ whole genome shotgun (WGS) entry which is preliminary data.</text>
</comment>
<feature type="transmembrane region" description="Helical" evidence="2">
    <location>
        <begin position="386"/>
        <end position="408"/>
    </location>
</feature>
<evidence type="ECO:0008006" key="5">
    <source>
        <dbReference type="Google" id="ProtNLM"/>
    </source>
</evidence>
<evidence type="ECO:0000313" key="4">
    <source>
        <dbReference type="Proteomes" id="UP000656042"/>
    </source>
</evidence>
<dbReference type="AlphaFoldDB" id="A0A8J3C6N4"/>
<dbReference type="RefSeq" id="WP_189082632.1">
    <property type="nucleotide sequence ID" value="NZ_BMMX01000053.1"/>
</dbReference>
<dbReference type="Proteomes" id="UP000656042">
    <property type="component" value="Unassembled WGS sequence"/>
</dbReference>
<feature type="transmembrane region" description="Helical" evidence="2">
    <location>
        <begin position="244"/>
        <end position="263"/>
    </location>
</feature>
<protein>
    <recommendedName>
        <fullName evidence="5">Integral membrane protein</fullName>
    </recommendedName>
</protein>
<feature type="transmembrane region" description="Helical" evidence="2">
    <location>
        <begin position="311"/>
        <end position="334"/>
    </location>
</feature>
<keyword evidence="2" id="KW-0812">Transmembrane</keyword>
<name>A0A8J3C6N4_9ACTN</name>
<proteinExistence type="predicted"/>
<feature type="transmembrane region" description="Helical" evidence="2">
    <location>
        <begin position="545"/>
        <end position="564"/>
    </location>
</feature>
<feature type="transmembrane region" description="Helical" evidence="2">
    <location>
        <begin position="440"/>
        <end position="458"/>
    </location>
</feature>
<dbReference type="SUPFAM" id="SSF53474">
    <property type="entry name" value="alpha/beta-Hydrolases"/>
    <property type="match status" value="1"/>
</dbReference>
<feature type="transmembrane region" description="Helical" evidence="2">
    <location>
        <begin position="354"/>
        <end position="374"/>
    </location>
</feature>
<organism evidence="3 4">
    <name type="scientific">Mangrovihabitans endophyticus</name>
    <dbReference type="NCBI Taxonomy" id="1751298"/>
    <lineage>
        <taxon>Bacteria</taxon>
        <taxon>Bacillati</taxon>
        <taxon>Actinomycetota</taxon>
        <taxon>Actinomycetes</taxon>
        <taxon>Micromonosporales</taxon>
        <taxon>Micromonosporaceae</taxon>
        <taxon>Mangrovihabitans</taxon>
    </lineage>
</organism>
<reference evidence="3" key="1">
    <citation type="journal article" date="2014" name="Int. J. Syst. Evol. Microbiol.">
        <title>Complete genome sequence of Corynebacterium casei LMG S-19264T (=DSM 44701T), isolated from a smear-ripened cheese.</title>
        <authorList>
            <consortium name="US DOE Joint Genome Institute (JGI-PGF)"/>
            <person name="Walter F."/>
            <person name="Albersmeier A."/>
            <person name="Kalinowski J."/>
            <person name="Ruckert C."/>
        </authorList>
    </citation>
    <scope>NUCLEOTIDE SEQUENCE</scope>
    <source>
        <strain evidence="3">CGMCC 4.7299</strain>
    </source>
</reference>